<organism evidence="1 2">
    <name type="scientific">Elizabethkingia anophelis</name>
    <dbReference type="NCBI Taxonomy" id="1117645"/>
    <lineage>
        <taxon>Bacteria</taxon>
        <taxon>Pseudomonadati</taxon>
        <taxon>Bacteroidota</taxon>
        <taxon>Flavobacteriia</taxon>
        <taxon>Flavobacteriales</taxon>
        <taxon>Weeksellaceae</taxon>
        <taxon>Elizabethkingia</taxon>
    </lineage>
</organism>
<dbReference type="EMBL" id="UFYD01000001">
    <property type="protein sequence ID" value="STD09686.1"/>
    <property type="molecule type" value="Genomic_DNA"/>
</dbReference>
<dbReference type="AlphaFoldDB" id="A0A7Z7PY46"/>
<gene>
    <name evidence="1" type="ORF">NCTC10588_03044</name>
</gene>
<dbReference type="Proteomes" id="UP000254876">
    <property type="component" value="Unassembled WGS sequence"/>
</dbReference>
<evidence type="ECO:0000313" key="1">
    <source>
        <dbReference type="EMBL" id="STD09686.1"/>
    </source>
</evidence>
<comment type="caution">
    <text evidence="1">The sequence shown here is derived from an EMBL/GenBank/DDBJ whole genome shotgun (WGS) entry which is preliminary data.</text>
</comment>
<protein>
    <submittedName>
        <fullName evidence="1">Uncharacterized protein</fullName>
    </submittedName>
</protein>
<evidence type="ECO:0000313" key="2">
    <source>
        <dbReference type="Proteomes" id="UP000254876"/>
    </source>
</evidence>
<reference evidence="1 2" key="1">
    <citation type="submission" date="2018-06" db="EMBL/GenBank/DDBJ databases">
        <authorList>
            <consortium name="Pathogen Informatics"/>
            <person name="Doyle S."/>
        </authorList>
    </citation>
    <scope>NUCLEOTIDE SEQUENCE [LARGE SCALE GENOMIC DNA]</scope>
    <source>
        <strain evidence="1 2">NCTC10588</strain>
    </source>
</reference>
<proteinExistence type="predicted"/>
<sequence length="72" mass="8653">MISPVFIRYLRAWLNFNSKNIRPREAQPDSFKRTIFRTSNVTLSKVYSESDELSNTINYKFKQVLLLYINYL</sequence>
<name>A0A7Z7PY46_9FLAO</name>
<accession>A0A7Z7PY46</accession>